<geneLocation type="plasmid" evidence="6">
    <name>pshe-2</name>
</geneLocation>
<accession>A0A220UUK2</accession>
<dbReference type="InterPro" id="IPR024456">
    <property type="entry name" value="Integrase_catalytic_putative"/>
</dbReference>
<dbReference type="Gene3D" id="1.10.443.10">
    <property type="entry name" value="Intergrase catalytic core"/>
    <property type="match status" value="1"/>
</dbReference>
<dbReference type="Proteomes" id="UP000198367">
    <property type="component" value="Plasmid pSHE-2"/>
</dbReference>
<keyword evidence="6" id="KW-1185">Reference proteome</keyword>
<evidence type="ECO:0000313" key="5">
    <source>
        <dbReference type="EMBL" id="ASK71596.1"/>
    </source>
</evidence>
<keyword evidence="2" id="KW-0233">DNA recombination</keyword>
<name>A0A220UUK2_9GAMM</name>
<protein>
    <submittedName>
        <fullName evidence="5">Integrase</fullName>
    </submittedName>
</protein>
<proteinExistence type="predicted"/>
<dbReference type="SUPFAM" id="SSF56349">
    <property type="entry name" value="DNA breaking-rejoining enzymes"/>
    <property type="match status" value="1"/>
</dbReference>
<evidence type="ECO:0000313" key="6">
    <source>
        <dbReference type="Proteomes" id="UP000198367"/>
    </source>
</evidence>
<evidence type="ECO:0000259" key="4">
    <source>
        <dbReference type="Pfam" id="PF12835"/>
    </source>
</evidence>
<dbReference type="InterPro" id="IPR024457">
    <property type="entry name" value="Putative_integrase_N"/>
</dbReference>
<reference evidence="5 6" key="1">
    <citation type="submission" date="2017-07" db="EMBL/GenBank/DDBJ databases">
        <title>Phenotypical and genomic characterization of a clinical isolate of Shewanella bicestrii sp. nov. producing an extended-spectrum beta-lactamase and a new oxacillinase variant.</title>
        <authorList>
            <person name="Jousset A.B."/>
            <person name="Bonnin R.A."/>
            <person name="Girlich D."/>
            <person name="Dabos L."/>
            <person name="Potron A."/>
            <person name="Dortet L."/>
            <person name="Glaser P."/>
            <person name="Naas T."/>
        </authorList>
    </citation>
    <scope>NUCLEOTIDE SEQUENCE [LARGE SCALE GENOMIC DNA]</scope>
    <source>
        <strain evidence="5 6">JAB-1</strain>
        <plasmid evidence="6">pshe-2</plasmid>
    </source>
</reference>
<dbReference type="EMBL" id="CP022360">
    <property type="protein sequence ID" value="ASK71596.1"/>
    <property type="molecule type" value="Genomic_DNA"/>
</dbReference>
<dbReference type="KEGG" id="sbj:CF168_22210"/>
<evidence type="ECO:0000256" key="2">
    <source>
        <dbReference type="ARBA" id="ARBA00023172"/>
    </source>
</evidence>
<dbReference type="InterPro" id="IPR010998">
    <property type="entry name" value="Integrase_recombinase_N"/>
</dbReference>
<dbReference type="InterPro" id="IPR013762">
    <property type="entry name" value="Integrase-like_cat_sf"/>
</dbReference>
<evidence type="ECO:0000259" key="3">
    <source>
        <dbReference type="Pfam" id="PF12834"/>
    </source>
</evidence>
<dbReference type="Pfam" id="PF12835">
    <property type="entry name" value="Integrase_1"/>
    <property type="match status" value="1"/>
</dbReference>
<gene>
    <name evidence="5" type="ORF">CF168_22210</name>
</gene>
<feature type="domain" description="Putative integrase N-terminal" evidence="3">
    <location>
        <begin position="12"/>
        <end position="90"/>
    </location>
</feature>
<feature type="domain" description="Integrase catalytic" evidence="4">
    <location>
        <begin position="120"/>
        <end position="234"/>
    </location>
</feature>
<dbReference type="RefSeq" id="WP_089069040.1">
    <property type="nucleotide sequence ID" value="NZ_CP022360.1"/>
</dbReference>
<organism evidence="5 6">
    <name type="scientific">Shewanella bicestrii</name>
    <dbReference type="NCBI Taxonomy" id="2018305"/>
    <lineage>
        <taxon>Bacteria</taxon>
        <taxon>Pseudomonadati</taxon>
        <taxon>Pseudomonadota</taxon>
        <taxon>Gammaproteobacteria</taxon>
        <taxon>Alteromonadales</taxon>
        <taxon>Shewanellaceae</taxon>
        <taxon>Shewanella</taxon>
    </lineage>
</organism>
<dbReference type="InterPro" id="IPR011010">
    <property type="entry name" value="DNA_brk_join_enz"/>
</dbReference>
<evidence type="ECO:0000256" key="1">
    <source>
        <dbReference type="ARBA" id="ARBA00023125"/>
    </source>
</evidence>
<sequence>MATNFFFEASKLLRQHNPSSFATKSERFKTIKLVDKQLVALGFKGLKLNNLKPKHIEALVTHWQAEGLALGTIKNRMAHLRWLAEKIGKNGLIPRSNDSVGISRRVYVTNENKSRKLSDMRLNLITDQYVQMSLRLQAAFGLRREEAMKIQPAKADRGDRLVLDASWCKGGRDRAIQILTAAQHELLAEAKALAAGRSLIPKELSYVQQMKRYENTCIKIGLDRAHGLRHSYAHRRYVELTGFECPAVSGVSVGSLPAAQQAADRYARTVITGELGHSRLQVTAVYLGR</sequence>
<dbReference type="GO" id="GO:0006310">
    <property type="term" value="P:DNA recombination"/>
    <property type="evidence" value="ECO:0007669"/>
    <property type="project" value="UniProtKB-KW"/>
</dbReference>
<dbReference type="AlphaFoldDB" id="A0A220UUK2"/>
<dbReference type="GO" id="GO:0003677">
    <property type="term" value="F:DNA binding"/>
    <property type="evidence" value="ECO:0007669"/>
    <property type="project" value="UniProtKB-KW"/>
</dbReference>
<keyword evidence="5" id="KW-0614">Plasmid</keyword>
<dbReference type="GO" id="GO:0015074">
    <property type="term" value="P:DNA integration"/>
    <property type="evidence" value="ECO:0007669"/>
    <property type="project" value="InterPro"/>
</dbReference>
<keyword evidence="1" id="KW-0238">DNA-binding</keyword>
<dbReference type="Pfam" id="PF12834">
    <property type="entry name" value="Phage_int_SAM_2"/>
    <property type="match status" value="1"/>
</dbReference>
<dbReference type="Gene3D" id="1.10.150.130">
    <property type="match status" value="1"/>
</dbReference>